<dbReference type="Pfam" id="PF07963">
    <property type="entry name" value="N_methyl"/>
    <property type="match status" value="1"/>
</dbReference>
<keyword evidence="2" id="KW-0488">Methylation</keyword>
<dbReference type="SUPFAM" id="SSF54523">
    <property type="entry name" value="Pili subunits"/>
    <property type="match status" value="1"/>
</dbReference>
<protein>
    <recommendedName>
        <fullName evidence="8">Type II secretion system protein GspG C-terminal domain-containing protein</fullName>
    </recommendedName>
</protein>
<dbReference type="Gene3D" id="3.30.700.10">
    <property type="entry name" value="Glycoprotein, Type 4 Pilin"/>
    <property type="match status" value="1"/>
</dbReference>
<dbReference type="NCBIfam" id="TIGR02532">
    <property type="entry name" value="IV_pilin_GFxxxE"/>
    <property type="match status" value="1"/>
</dbReference>
<dbReference type="EMBL" id="UINC01052436">
    <property type="protein sequence ID" value="SVB67767.1"/>
    <property type="molecule type" value="Genomic_DNA"/>
</dbReference>
<organism evidence="7">
    <name type="scientific">marine metagenome</name>
    <dbReference type="NCBI Taxonomy" id="408172"/>
    <lineage>
        <taxon>unclassified sequences</taxon>
        <taxon>metagenomes</taxon>
        <taxon>ecological metagenomes</taxon>
    </lineage>
</organism>
<proteinExistence type="predicted"/>
<gene>
    <name evidence="7" type="ORF">METZ01_LOCUS220621</name>
</gene>
<name>A0A382FZR6_9ZZZZ</name>
<keyword evidence="5 6" id="KW-0472">Membrane</keyword>
<feature type="transmembrane region" description="Helical" evidence="6">
    <location>
        <begin position="12"/>
        <end position="35"/>
    </location>
</feature>
<dbReference type="GO" id="GO:0015627">
    <property type="term" value="C:type II protein secretion system complex"/>
    <property type="evidence" value="ECO:0007669"/>
    <property type="project" value="InterPro"/>
</dbReference>
<reference evidence="7" key="1">
    <citation type="submission" date="2018-05" db="EMBL/GenBank/DDBJ databases">
        <authorList>
            <person name="Lanie J.A."/>
            <person name="Ng W.-L."/>
            <person name="Kazmierczak K.M."/>
            <person name="Andrzejewski T.M."/>
            <person name="Davidsen T.M."/>
            <person name="Wayne K.J."/>
            <person name="Tettelin H."/>
            <person name="Glass J.I."/>
            <person name="Rusch D."/>
            <person name="Podicherti R."/>
            <person name="Tsui H.-C.T."/>
            <person name="Winkler M.E."/>
        </authorList>
    </citation>
    <scope>NUCLEOTIDE SEQUENCE</scope>
</reference>
<evidence type="ECO:0000256" key="5">
    <source>
        <dbReference type="ARBA" id="ARBA00023136"/>
    </source>
</evidence>
<dbReference type="InterPro" id="IPR045584">
    <property type="entry name" value="Pilin-like"/>
</dbReference>
<dbReference type="GO" id="GO:0015628">
    <property type="term" value="P:protein secretion by the type II secretion system"/>
    <property type="evidence" value="ECO:0007669"/>
    <property type="project" value="InterPro"/>
</dbReference>
<evidence type="ECO:0000313" key="7">
    <source>
        <dbReference type="EMBL" id="SVB67767.1"/>
    </source>
</evidence>
<evidence type="ECO:0008006" key="8">
    <source>
        <dbReference type="Google" id="ProtNLM"/>
    </source>
</evidence>
<evidence type="ECO:0000256" key="6">
    <source>
        <dbReference type="SAM" id="Phobius"/>
    </source>
</evidence>
<evidence type="ECO:0000256" key="3">
    <source>
        <dbReference type="ARBA" id="ARBA00022692"/>
    </source>
</evidence>
<evidence type="ECO:0000256" key="1">
    <source>
        <dbReference type="ARBA" id="ARBA00004167"/>
    </source>
</evidence>
<dbReference type="GO" id="GO:0016020">
    <property type="term" value="C:membrane"/>
    <property type="evidence" value="ECO:0007669"/>
    <property type="project" value="UniProtKB-SubCell"/>
</dbReference>
<dbReference type="PANTHER" id="PTHR30093">
    <property type="entry name" value="GENERAL SECRETION PATHWAY PROTEIN G"/>
    <property type="match status" value="1"/>
</dbReference>
<keyword evidence="4 6" id="KW-1133">Transmembrane helix</keyword>
<dbReference type="PRINTS" id="PR00813">
    <property type="entry name" value="BCTERIALGSPG"/>
</dbReference>
<dbReference type="InterPro" id="IPR000983">
    <property type="entry name" value="Bac_GSPG_pilin"/>
</dbReference>
<sequence length="135" mass="14506">MKKTTKNKNGFTMIEIMVVVVIIAILAAFAVPIYIDYVKSARAAEAKSVMSSISNAADMYFQTTGTIPTSVEDMVTSGQLTLKESTLKKWEFALKVNEIGGGEIVGTSTDQMAGGSGKEITYNRDVGKFTGYGTK</sequence>
<evidence type="ECO:0000256" key="2">
    <source>
        <dbReference type="ARBA" id="ARBA00022481"/>
    </source>
</evidence>
<dbReference type="AlphaFoldDB" id="A0A382FZR6"/>
<dbReference type="PANTHER" id="PTHR30093:SF44">
    <property type="entry name" value="TYPE II SECRETION SYSTEM CORE PROTEIN G"/>
    <property type="match status" value="1"/>
</dbReference>
<accession>A0A382FZR6</accession>
<comment type="subcellular location">
    <subcellularLocation>
        <location evidence="1">Membrane</location>
        <topology evidence="1">Single-pass membrane protein</topology>
    </subcellularLocation>
</comment>
<keyword evidence="3 6" id="KW-0812">Transmembrane</keyword>
<evidence type="ECO:0000256" key="4">
    <source>
        <dbReference type="ARBA" id="ARBA00022989"/>
    </source>
</evidence>
<dbReference type="InterPro" id="IPR012902">
    <property type="entry name" value="N_methyl_site"/>
</dbReference>